<evidence type="ECO:0000313" key="4">
    <source>
        <dbReference type="Proteomes" id="UP000078529"/>
    </source>
</evidence>
<name>A0A175RGL9_9HYPH</name>
<dbReference type="PATRIC" id="fig|401562.4.peg.4370"/>
<comment type="caution">
    <text evidence="3">The sequence shown here is derived from an EMBL/GenBank/DDBJ whole genome shotgun (WGS) entry which is preliminary data.</text>
</comment>
<dbReference type="Proteomes" id="UP000078529">
    <property type="component" value="Unassembled WGS sequence"/>
</dbReference>
<keyword evidence="4" id="KW-1185">Reference proteome</keyword>
<proteinExistence type="predicted"/>
<accession>A0A175RGL9</accession>
<feature type="region of interest" description="Disordered" evidence="1">
    <location>
        <begin position="54"/>
        <end position="110"/>
    </location>
</feature>
<dbReference type="AlphaFoldDB" id="A0A175RGL9"/>
<feature type="chain" id="PRO_5008041872" evidence="2">
    <location>
        <begin position="25"/>
        <end position="110"/>
    </location>
</feature>
<keyword evidence="2" id="KW-0732">Signal</keyword>
<organism evidence="3 4">
    <name type="scientific">Aureimonas ureilytica</name>
    <dbReference type="NCBI Taxonomy" id="401562"/>
    <lineage>
        <taxon>Bacteria</taxon>
        <taxon>Pseudomonadati</taxon>
        <taxon>Pseudomonadota</taxon>
        <taxon>Alphaproteobacteria</taxon>
        <taxon>Hyphomicrobiales</taxon>
        <taxon>Aurantimonadaceae</taxon>
        <taxon>Aureimonas</taxon>
    </lineage>
</organism>
<evidence type="ECO:0000256" key="1">
    <source>
        <dbReference type="SAM" id="MobiDB-lite"/>
    </source>
</evidence>
<feature type="signal peptide" evidence="2">
    <location>
        <begin position="1"/>
        <end position="24"/>
    </location>
</feature>
<gene>
    <name evidence="3" type="ORF">NS365_21225</name>
</gene>
<reference evidence="3 4" key="1">
    <citation type="journal article" date="2016" name="Front. Microbiol.">
        <title>Genomic Resource of Rice Seed Associated Bacteria.</title>
        <authorList>
            <person name="Midha S."/>
            <person name="Bansal K."/>
            <person name="Sharma S."/>
            <person name="Kumar N."/>
            <person name="Patil P.P."/>
            <person name="Chaudhry V."/>
            <person name="Patil P.B."/>
        </authorList>
    </citation>
    <scope>NUCLEOTIDE SEQUENCE [LARGE SCALE GENOMIC DNA]</scope>
    <source>
        <strain evidence="3 4">NS365</strain>
    </source>
</reference>
<dbReference type="EMBL" id="LDQA01000070">
    <property type="protein sequence ID" value="KTR02628.1"/>
    <property type="molecule type" value="Genomic_DNA"/>
</dbReference>
<feature type="compositionally biased region" description="Basic and acidic residues" evidence="1">
    <location>
        <begin position="77"/>
        <end position="110"/>
    </location>
</feature>
<evidence type="ECO:0000256" key="2">
    <source>
        <dbReference type="SAM" id="SignalP"/>
    </source>
</evidence>
<sequence length="110" mass="13281">MGPMKKSILLSLAMLGFASAPALAQELMLPSGPPRNAAEQRLQDQVNAQIQLNRARGLQSSDEVRRQGYRYQAPQPRYERRERAERRWEREDRRRWERQERRRDRYWDGW</sequence>
<protein>
    <submittedName>
        <fullName evidence="3">Uncharacterized protein</fullName>
    </submittedName>
</protein>
<evidence type="ECO:0000313" key="3">
    <source>
        <dbReference type="EMBL" id="KTR02628.1"/>
    </source>
</evidence>